<accession>A0ACD3AKI3</accession>
<evidence type="ECO:0000313" key="2">
    <source>
        <dbReference type="Proteomes" id="UP000308600"/>
    </source>
</evidence>
<evidence type="ECO:0000313" key="1">
    <source>
        <dbReference type="EMBL" id="TFK65734.1"/>
    </source>
</evidence>
<organism evidence="1 2">
    <name type="scientific">Pluteus cervinus</name>
    <dbReference type="NCBI Taxonomy" id="181527"/>
    <lineage>
        <taxon>Eukaryota</taxon>
        <taxon>Fungi</taxon>
        <taxon>Dikarya</taxon>
        <taxon>Basidiomycota</taxon>
        <taxon>Agaricomycotina</taxon>
        <taxon>Agaricomycetes</taxon>
        <taxon>Agaricomycetidae</taxon>
        <taxon>Agaricales</taxon>
        <taxon>Pluteineae</taxon>
        <taxon>Pluteaceae</taxon>
        <taxon>Pluteus</taxon>
    </lineage>
</organism>
<proteinExistence type="predicted"/>
<protein>
    <submittedName>
        <fullName evidence="1">Uncharacterized protein</fullName>
    </submittedName>
</protein>
<name>A0ACD3AKI3_9AGAR</name>
<dbReference type="EMBL" id="ML208427">
    <property type="protein sequence ID" value="TFK65734.1"/>
    <property type="molecule type" value="Genomic_DNA"/>
</dbReference>
<keyword evidence="2" id="KW-1185">Reference proteome</keyword>
<dbReference type="Proteomes" id="UP000308600">
    <property type="component" value="Unassembled WGS sequence"/>
</dbReference>
<reference evidence="1 2" key="1">
    <citation type="journal article" date="2019" name="Nat. Ecol. Evol.">
        <title>Megaphylogeny resolves global patterns of mushroom evolution.</title>
        <authorList>
            <person name="Varga T."/>
            <person name="Krizsan K."/>
            <person name="Foldi C."/>
            <person name="Dima B."/>
            <person name="Sanchez-Garcia M."/>
            <person name="Sanchez-Ramirez S."/>
            <person name="Szollosi G.J."/>
            <person name="Szarkandi J.G."/>
            <person name="Papp V."/>
            <person name="Albert L."/>
            <person name="Andreopoulos W."/>
            <person name="Angelini C."/>
            <person name="Antonin V."/>
            <person name="Barry K.W."/>
            <person name="Bougher N.L."/>
            <person name="Buchanan P."/>
            <person name="Buyck B."/>
            <person name="Bense V."/>
            <person name="Catcheside P."/>
            <person name="Chovatia M."/>
            <person name="Cooper J."/>
            <person name="Damon W."/>
            <person name="Desjardin D."/>
            <person name="Finy P."/>
            <person name="Geml J."/>
            <person name="Haridas S."/>
            <person name="Hughes K."/>
            <person name="Justo A."/>
            <person name="Karasinski D."/>
            <person name="Kautmanova I."/>
            <person name="Kiss B."/>
            <person name="Kocsube S."/>
            <person name="Kotiranta H."/>
            <person name="LaButti K.M."/>
            <person name="Lechner B.E."/>
            <person name="Liimatainen K."/>
            <person name="Lipzen A."/>
            <person name="Lukacs Z."/>
            <person name="Mihaltcheva S."/>
            <person name="Morgado L.N."/>
            <person name="Niskanen T."/>
            <person name="Noordeloos M.E."/>
            <person name="Ohm R.A."/>
            <person name="Ortiz-Santana B."/>
            <person name="Ovrebo C."/>
            <person name="Racz N."/>
            <person name="Riley R."/>
            <person name="Savchenko A."/>
            <person name="Shiryaev A."/>
            <person name="Soop K."/>
            <person name="Spirin V."/>
            <person name="Szebenyi C."/>
            <person name="Tomsovsky M."/>
            <person name="Tulloss R.E."/>
            <person name="Uehling J."/>
            <person name="Grigoriev I.V."/>
            <person name="Vagvolgyi C."/>
            <person name="Papp T."/>
            <person name="Martin F.M."/>
            <person name="Miettinen O."/>
            <person name="Hibbett D.S."/>
            <person name="Nagy L.G."/>
        </authorList>
    </citation>
    <scope>NUCLEOTIDE SEQUENCE [LARGE SCALE GENOMIC DNA]</scope>
    <source>
        <strain evidence="1 2">NL-1719</strain>
    </source>
</reference>
<sequence>MSRTFVTSEKRLGKGATNHSHLVDGLPPDTDERYRSASSKAKYADGITAPLVIDIQSVSDMWLSTHHDTRLRSVLPSLSFRVRFLLFAFVSIPFTSTRLIHICYT</sequence>
<gene>
    <name evidence="1" type="ORF">BDN72DRAFT_180540</name>
</gene>